<dbReference type="GO" id="GO:0005886">
    <property type="term" value="C:plasma membrane"/>
    <property type="evidence" value="ECO:0007669"/>
    <property type="project" value="TreeGrafter"/>
</dbReference>
<keyword evidence="1" id="KW-1133">Transmembrane helix</keyword>
<organism evidence="2 3">
    <name type="scientific">candidate division WS5 bacterium</name>
    <dbReference type="NCBI Taxonomy" id="2093353"/>
    <lineage>
        <taxon>Bacteria</taxon>
        <taxon>candidate division WS5</taxon>
    </lineage>
</organism>
<evidence type="ECO:0000313" key="2">
    <source>
        <dbReference type="EMBL" id="RJO60092.1"/>
    </source>
</evidence>
<dbReference type="Pfam" id="PF03729">
    <property type="entry name" value="DUF308"/>
    <property type="match status" value="1"/>
</dbReference>
<dbReference type="InterPro" id="IPR005325">
    <property type="entry name" value="DUF308_memb"/>
</dbReference>
<name>A0A419DAK9_9BACT</name>
<feature type="transmembrane region" description="Helical" evidence="1">
    <location>
        <begin position="150"/>
        <end position="170"/>
    </location>
</feature>
<sequence length="209" mass="22464">MMEEKKGRKGETFYKSVATGTMEMNVADVEEMDKGWGWAVVGGILMTILGAVAIVYPAITSVSVVYLLGAVLVVGAIVQLVHAFSVRNWKGFFWHLLIAAVYAIAGVMLLVYPLGGLVTLTLVLALYFFISGILKIVLSISARHSTTGWGWMLFSGILALVLGVLIWASWPVGSLWFIGLLVGIDLIVGGFSLAAMGISVHSMAKEELQ</sequence>
<keyword evidence="1" id="KW-0812">Transmembrane</keyword>
<dbReference type="Proteomes" id="UP000285655">
    <property type="component" value="Unassembled WGS sequence"/>
</dbReference>
<feature type="transmembrane region" description="Helical" evidence="1">
    <location>
        <begin position="65"/>
        <end position="85"/>
    </location>
</feature>
<feature type="transmembrane region" description="Helical" evidence="1">
    <location>
        <begin position="118"/>
        <end position="138"/>
    </location>
</feature>
<dbReference type="AlphaFoldDB" id="A0A419DAK9"/>
<evidence type="ECO:0000313" key="3">
    <source>
        <dbReference type="Proteomes" id="UP000285655"/>
    </source>
</evidence>
<feature type="transmembrane region" description="Helical" evidence="1">
    <location>
        <begin position="36"/>
        <end position="59"/>
    </location>
</feature>
<dbReference type="EMBL" id="QZJW01000055">
    <property type="protein sequence ID" value="RJO60092.1"/>
    <property type="molecule type" value="Genomic_DNA"/>
</dbReference>
<protein>
    <submittedName>
        <fullName evidence="2">HdeD family acid-resistance protein</fullName>
    </submittedName>
</protein>
<feature type="transmembrane region" description="Helical" evidence="1">
    <location>
        <begin position="176"/>
        <end position="200"/>
    </location>
</feature>
<feature type="transmembrane region" description="Helical" evidence="1">
    <location>
        <begin position="92"/>
        <end position="112"/>
    </location>
</feature>
<reference evidence="2 3" key="1">
    <citation type="journal article" date="2017" name="ISME J.">
        <title>Energy and carbon metabolisms in a deep terrestrial subsurface fluid microbial community.</title>
        <authorList>
            <person name="Momper L."/>
            <person name="Jungbluth S.P."/>
            <person name="Lee M.D."/>
            <person name="Amend J.P."/>
        </authorList>
    </citation>
    <scope>NUCLEOTIDE SEQUENCE [LARGE SCALE GENOMIC DNA]</scope>
    <source>
        <strain evidence="2">SURF_29</strain>
    </source>
</reference>
<proteinExistence type="predicted"/>
<evidence type="ECO:0000256" key="1">
    <source>
        <dbReference type="SAM" id="Phobius"/>
    </source>
</evidence>
<dbReference type="PANTHER" id="PTHR34989:SF1">
    <property type="entry name" value="PROTEIN HDED"/>
    <property type="match status" value="1"/>
</dbReference>
<dbReference type="PANTHER" id="PTHR34989">
    <property type="entry name" value="PROTEIN HDED"/>
    <property type="match status" value="1"/>
</dbReference>
<gene>
    <name evidence="2" type="ORF">C4544_07050</name>
</gene>
<keyword evidence="1" id="KW-0472">Membrane</keyword>
<dbReference type="InterPro" id="IPR052712">
    <property type="entry name" value="Acid_resist_chaperone_HdeD"/>
</dbReference>
<comment type="caution">
    <text evidence="2">The sequence shown here is derived from an EMBL/GenBank/DDBJ whole genome shotgun (WGS) entry which is preliminary data.</text>
</comment>
<accession>A0A419DAK9</accession>